<dbReference type="GO" id="GO:0043772">
    <property type="term" value="F:acyl-phosphate glycerol-3-phosphate acyltransferase activity"/>
    <property type="evidence" value="ECO:0007669"/>
    <property type="project" value="UniProtKB-UniRule"/>
</dbReference>
<dbReference type="SMART" id="SM01207">
    <property type="entry name" value="G3P_acyltransf"/>
    <property type="match status" value="1"/>
</dbReference>
<keyword evidence="11" id="KW-0012">Acyltransferase</keyword>
<protein>
    <recommendedName>
        <fullName evidence="10">Glycerol-3-phosphate acyltransferase</fullName>
    </recommendedName>
    <alternativeName>
        <fullName evidence="10">Acyl-PO4 G3P acyltransferase</fullName>
    </alternativeName>
    <alternativeName>
        <fullName evidence="10">Acyl-phosphate--glycerol-3-phosphate acyltransferase</fullName>
    </alternativeName>
    <alternativeName>
        <fullName evidence="10">G3P acyltransferase</fullName>
        <shortName evidence="10">GPAT</shortName>
        <ecNumber evidence="10">2.3.1.275</ecNumber>
    </alternativeName>
    <alternativeName>
        <fullName evidence="10">Lysophosphatidic acid synthase</fullName>
        <shortName evidence="10">LPA synthase</shortName>
    </alternativeName>
</protein>
<keyword evidence="4 10" id="KW-0812">Transmembrane</keyword>
<comment type="similarity">
    <text evidence="10">Belongs to the PlsY family.</text>
</comment>
<feature type="transmembrane region" description="Helical" evidence="10">
    <location>
        <begin position="6"/>
        <end position="28"/>
    </location>
</feature>
<evidence type="ECO:0000256" key="6">
    <source>
        <dbReference type="ARBA" id="ARBA00023098"/>
    </source>
</evidence>
<dbReference type="PANTHER" id="PTHR30309:SF0">
    <property type="entry name" value="GLYCEROL-3-PHOSPHATE ACYLTRANSFERASE-RELATED"/>
    <property type="match status" value="1"/>
</dbReference>
<dbReference type="InterPro" id="IPR003811">
    <property type="entry name" value="G3P_acylTferase_PlsY"/>
</dbReference>
<keyword evidence="6 10" id="KW-0443">Lipid metabolism</keyword>
<dbReference type="NCBIfam" id="TIGR00023">
    <property type="entry name" value="glycerol-3-phosphate 1-O-acyltransferase PlsY"/>
    <property type="match status" value="1"/>
</dbReference>
<comment type="subcellular location">
    <subcellularLocation>
        <location evidence="10">Cell membrane</location>
        <topology evidence="10">Multi-pass membrane protein</topology>
    </subcellularLocation>
</comment>
<dbReference type="STRING" id="128944.AWM75_01180"/>
<evidence type="ECO:0000256" key="1">
    <source>
        <dbReference type="ARBA" id="ARBA00022475"/>
    </source>
</evidence>
<comment type="catalytic activity">
    <reaction evidence="10">
        <text>an acyl phosphate + sn-glycerol 3-phosphate = a 1-acyl-sn-glycero-3-phosphate + phosphate</text>
        <dbReference type="Rhea" id="RHEA:34075"/>
        <dbReference type="ChEBI" id="CHEBI:43474"/>
        <dbReference type="ChEBI" id="CHEBI:57597"/>
        <dbReference type="ChEBI" id="CHEBI:57970"/>
        <dbReference type="ChEBI" id="CHEBI:59918"/>
        <dbReference type="EC" id="2.3.1.275"/>
    </reaction>
</comment>
<dbReference type="GO" id="GO:0008654">
    <property type="term" value="P:phospholipid biosynthetic process"/>
    <property type="evidence" value="ECO:0007669"/>
    <property type="project" value="UniProtKB-UniRule"/>
</dbReference>
<feature type="transmembrane region" description="Helical" evidence="10">
    <location>
        <begin position="110"/>
        <end position="135"/>
    </location>
</feature>
<evidence type="ECO:0000256" key="10">
    <source>
        <dbReference type="HAMAP-Rule" id="MF_01043"/>
    </source>
</evidence>
<dbReference type="KEGG" id="auh:AWM75_01180"/>
<accession>A0A0X8FKD5</accession>
<dbReference type="EC" id="2.3.1.275" evidence="10"/>
<feature type="transmembrane region" description="Helical" evidence="10">
    <location>
        <begin position="79"/>
        <end position="98"/>
    </location>
</feature>
<evidence type="ECO:0000313" key="12">
    <source>
        <dbReference type="Proteomes" id="UP000062260"/>
    </source>
</evidence>
<reference evidence="12" key="2">
    <citation type="submission" date="2016-01" db="EMBL/GenBank/DDBJ databases">
        <title>Six Aerococcus type strain genome sequencing and assembly using PacBio and Illumina Hiseq.</title>
        <authorList>
            <person name="Carkaci D."/>
            <person name="Dargis R."/>
            <person name="Nielsen X.C."/>
            <person name="Skovgaard O."/>
            <person name="Fuursted K."/>
            <person name="Christensen J.J."/>
        </authorList>
    </citation>
    <scope>NUCLEOTIDE SEQUENCE [LARGE SCALE GENOMIC DNA]</scope>
    <source>
        <strain evidence="12">CCUG42038B</strain>
    </source>
</reference>
<gene>
    <name evidence="10" type="primary">plsY</name>
    <name evidence="11" type="ORF">AWM75_01180</name>
</gene>
<dbReference type="Pfam" id="PF02660">
    <property type="entry name" value="G3P_acyltransf"/>
    <property type="match status" value="1"/>
</dbReference>
<evidence type="ECO:0000256" key="3">
    <source>
        <dbReference type="ARBA" id="ARBA00022679"/>
    </source>
</evidence>
<keyword evidence="1 10" id="KW-1003">Cell membrane</keyword>
<evidence type="ECO:0000256" key="8">
    <source>
        <dbReference type="ARBA" id="ARBA00023209"/>
    </source>
</evidence>
<keyword evidence="9 10" id="KW-1208">Phospholipid metabolism</keyword>
<evidence type="ECO:0000256" key="5">
    <source>
        <dbReference type="ARBA" id="ARBA00022989"/>
    </source>
</evidence>
<feature type="transmembrane region" description="Helical" evidence="10">
    <location>
        <begin position="155"/>
        <end position="174"/>
    </location>
</feature>
<keyword evidence="8 10" id="KW-0594">Phospholipid biosynthesis</keyword>
<dbReference type="OrthoDB" id="9777124at2"/>
<evidence type="ECO:0000256" key="2">
    <source>
        <dbReference type="ARBA" id="ARBA00022516"/>
    </source>
</evidence>
<comment type="function">
    <text evidence="10">Catalyzes the transfer of an acyl group from acyl-phosphate (acyl-PO(4)) to glycerol-3-phosphate (G3P) to form lysophosphatidic acid (LPA). This enzyme utilizes acyl-phosphate as fatty acyl donor, but not acyl-CoA or acyl-ACP.</text>
</comment>
<dbReference type="EMBL" id="CP014163">
    <property type="protein sequence ID" value="AMB98689.1"/>
    <property type="molecule type" value="Genomic_DNA"/>
</dbReference>
<evidence type="ECO:0000256" key="9">
    <source>
        <dbReference type="ARBA" id="ARBA00023264"/>
    </source>
</evidence>
<dbReference type="UniPathway" id="UPA00085"/>
<keyword evidence="12" id="KW-1185">Reference proteome</keyword>
<organism evidence="11 12">
    <name type="scientific">Aerococcus urinaehominis</name>
    <dbReference type="NCBI Taxonomy" id="128944"/>
    <lineage>
        <taxon>Bacteria</taxon>
        <taxon>Bacillati</taxon>
        <taxon>Bacillota</taxon>
        <taxon>Bacilli</taxon>
        <taxon>Lactobacillales</taxon>
        <taxon>Aerococcaceae</taxon>
        <taxon>Aerococcus</taxon>
    </lineage>
</organism>
<proteinExistence type="inferred from homology"/>
<comment type="subunit">
    <text evidence="10">Probably interacts with PlsX.</text>
</comment>
<keyword evidence="7 10" id="KW-0472">Membrane</keyword>
<evidence type="ECO:0000313" key="11">
    <source>
        <dbReference type="EMBL" id="AMB98689.1"/>
    </source>
</evidence>
<evidence type="ECO:0000256" key="4">
    <source>
        <dbReference type="ARBA" id="ARBA00022692"/>
    </source>
</evidence>
<feature type="transmembrane region" description="Helical" evidence="10">
    <location>
        <begin position="49"/>
        <end position="73"/>
    </location>
</feature>
<dbReference type="GO" id="GO:0005886">
    <property type="term" value="C:plasma membrane"/>
    <property type="evidence" value="ECO:0007669"/>
    <property type="project" value="UniProtKB-SubCell"/>
</dbReference>
<dbReference type="HAMAP" id="MF_01043">
    <property type="entry name" value="PlsY"/>
    <property type="match status" value="1"/>
</dbReference>
<dbReference type="PANTHER" id="PTHR30309">
    <property type="entry name" value="INNER MEMBRANE PROTEIN YGIH"/>
    <property type="match status" value="1"/>
</dbReference>
<dbReference type="AlphaFoldDB" id="A0A0X8FKD5"/>
<reference evidence="11 12" key="1">
    <citation type="journal article" date="2016" name="Genome Announc.">
        <title>Complete Genome Sequences of Aerococcus christensenii CCUG 28831T, Aerococcus sanguinicola CCUG 43001T, Aerococcus urinae CCUG 36881T, Aerococcus urinaeequi CCUG 28094T, Aerococcus urinaehominis CCUG 42038 BT, and Aerococcus viridans CCUG 4311T.</title>
        <authorList>
            <person name="Carkaci D."/>
            <person name="Dargis R."/>
            <person name="Nielsen X.C."/>
            <person name="Skovgaard O."/>
            <person name="Fuursted K."/>
            <person name="Christensen J.J."/>
        </authorList>
    </citation>
    <scope>NUCLEOTIDE SEQUENCE [LARGE SCALE GENOMIC DNA]</scope>
    <source>
        <strain evidence="11 12">CCUG42038B</strain>
    </source>
</reference>
<keyword evidence="3 10" id="KW-0808">Transferase</keyword>
<evidence type="ECO:0000256" key="7">
    <source>
        <dbReference type="ARBA" id="ARBA00023136"/>
    </source>
</evidence>
<comment type="pathway">
    <text evidence="10">Lipid metabolism; phospholipid metabolism.</text>
</comment>
<sequence length="201" mass="22162">MLLSIITLLVAYIIGSIPSGILLGKYVYHKDPRQFGSGNIGTTNAFRVFGVKGGLIVFLCDALKGAIPVWLAMWLNPQVHPLLVGIVAVIGHSFSLFLNFKGGKAVATSFGVAFAFLPIFALLAIGVFFVCLYFSRMVSLSSLVGTGAAFFMSFYYQDWLFSLIVGLIWLLMIIRHRPNLERIKNGTESKVPFGWGYKKNQ</sequence>
<dbReference type="Proteomes" id="UP000062260">
    <property type="component" value="Chromosome"/>
</dbReference>
<keyword evidence="2 10" id="KW-0444">Lipid biosynthesis</keyword>
<name>A0A0X8FKD5_9LACT</name>
<keyword evidence="5 10" id="KW-1133">Transmembrane helix</keyword>